<evidence type="ECO:0000256" key="4">
    <source>
        <dbReference type="ARBA" id="ARBA00022833"/>
    </source>
</evidence>
<evidence type="ECO:0000256" key="3">
    <source>
        <dbReference type="ARBA" id="ARBA00022771"/>
    </source>
</evidence>
<protein>
    <submittedName>
        <fullName evidence="6">Uncharacterized protein</fullName>
    </submittedName>
</protein>
<keyword evidence="2" id="KW-0479">Metal-binding</keyword>
<gene>
    <name evidence="6" type="ORF">ABEB36_003661</name>
</gene>
<dbReference type="AlphaFoldDB" id="A0ABD1FCK4"/>
<reference evidence="6 7" key="1">
    <citation type="submission" date="2024-05" db="EMBL/GenBank/DDBJ databases">
        <title>Genetic variation in Jamaican populations of the coffee berry borer (Hypothenemus hampei).</title>
        <authorList>
            <person name="Errbii M."/>
            <person name="Myrie A."/>
        </authorList>
    </citation>
    <scope>NUCLEOTIDE SEQUENCE [LARGE SCALE GENOMIC DNA]</scope>
    <source>
        <strain evidence="6">JA-Hopewell-2020-01-JO</strain>
        <tissue evidence="6">Whole body</tissue>
    </source>
</reference>
<accession>A0ABD1FCK4</accession>
<dbReference type="PANTHER" id="PTHR46481">
    <property type="entry name" value="ZINC FINGER BED DOMAIN-CONTAINING PROTEIN 4"/>
    <property type="match status" value="1"/>
</dbReference>
<keyword evidence="4" id="KW-0862">Zinc</keyword>
<dbReference type="InterPro" id="IPR012337">
    <property type="entry name" value="RNaseH-like_sf"/>
</dbReference>
<dbReference type="GO" id="GO:0005634">
    <property type="term" value="C:nucleus"/>
    <property type="evidence" value="ECO:0007669"/>
    <property type="project" value="UniProtKB-SubCell"/>
</dbReference>
<evidence type="ECO:0000313" key="7">
    <source>
        <dbReference type="Proteomes" id="UP001566132"/>
    </source>
</evidence>
<keyword evidence="7" id="KW-1185">Reference proteome</keyword>
<comment type="subcellular location">
    <subcellularLocation>
        <location evidence="1">Nucleus</location>
    </subcellularLocation>
</comment>
<dbReference type="InterPro" id="IPR052035">
    <property type="entry name" value="ZnF_BED_domain_contain"/>
</dbReference>
<dbReference type="SUPFAM" id="SSF140996">
    <property type="entry name" value="Hermes dimerisation domain"/>
    <property type="match status" value="1"/>
</dbReference>
<keyword evidence="5" id="KW-0539">Nucleus</keyword>
<evidence type="ECO:0000256" key="5">
    <source>
        <dbReference type="ARBA" id="ARBA00023242"/>
    </source>
</evidence>
<dbReference type="Proteomes" id="UP001566132">
    <property type="component" value="Unassembled WGS sequence"/>
</dbReference>
<evidence type="ECO:0000256" key="1">
    <source>
        <dbReference type="ARBA" id="ARBA00004123"/>
    </source>
</evidence>
<proteinExistence type="predicted"/>
<dbReference type="EMBL" id="JBDJPC010000002">
    <property type="protein sequence ID" value="KAL1514400.1"/>
    <property type="molecule type" value="Genomic_DNA"/>
</dbReference>
<dbReference type="SUPFAM" id="SSF53098">
    <property type="entry name" value="Ribonuclease H-like"/>
    <property type="match status" value="1"/>
</dbReference>
<organism evidence="6 7">
    <name type="scientific">Hypothenemus hampei</name>
    <name type="common">Coffee berry borer</name>
    <dbReference type="NCBI Taxonomy" id="57062"/>
    <lineage>
        <taxon>Eukaryota</taxon>
        <taxon>Metazoa</taxon>
        <taxon>Ecdysozoa</taxon>
        <taxon>Arthropoda</taxon>
        <taxon>Hexapoda</taxon>
        <taxon>Insecta</taxon>
        <taxon>Pterygota</taxon>
        <taxon>Neoptera</taxon>
        <taxon>Endopterygota</taxon>
        <taxon>Coleoptera</taxon>
        <taxon>Polyphaga</taxon>
        <taxon>Cucujiformia</taxon>
        <taxon>Curculionidae</taxon>
        <taxon>Scolytinae</taxon>
        <taxon>Hypothenemus</taxon>
    </lineage>
</organism>
<dbReference type="PANTHER" id="PTHR46481:SF10">
    <property type="entry name" value="ZINC FINGER BED DOMAIN-CONTAINING PROTEIN 39"/>
    <property type="match status" value="1"/>
</dbReference>
<evidence type="ECO:0000256" key="2">
    <source>
        <dbReference type="ARBA" id="ARBA00022723"/>
    </source>
</evidence>
<sequence>MEIKQGVLMMPYLLYMICKDSQPFNIVENEGFQYFTKIIAPQYKLPSRNSITRWIDDKYDSLSKLYIQKLKGVENITLTTDISSDNMQMRSFLGITAHFAINIESYSITLGVYELDMRHTSDYIAEKRLITCVEWEIGKETVSAVVTDNAANIVKAIDIAFTKRKHIPCFAHTLNLIVQSGLQFKDLQEIITKMRAIITWFKQSCIASDALRKAVPSEKKLIQDVPTRWNSTYYMMERFLDLQSFINDTIIKHKSSPPMLSGMELSIVTGVIPVLRPLEAATKEISAEKYTTSSKVIPLV</sequence>
<keyword evidence="3" id="KW-0863">Zinc-finger</keyword>
<dbReference type="GO" id="GO:0008270">
    <property type="term" value="F:zinc ion binding"/>
    <property type="evidence" value="ECO:0007669"/>
    <property type="project" value="UniProtKB-KW"/>
</dbReference>
<evidence type="ECO:0000313" key="6">
    <source>
        <dbReference type="EMBL" id="KAL1514400.1"/>
    </source>
</evidence>
<name>A0ABD1FCK4_HYPHA</name>
<comment type="caution">
    <text evidence="6">The sequence shown here is derived from an EMBL/GenBank/DDBJ whole genome shotgun (WGS) entry which is preliminary data.</text>
</comment>